<dbReference type="Gene3D" id="2.40.50.1020">
    <property type="entry name" value="LytTr DNA-binding domain"/>
    <property type="match status" value="1"/>
</dbReference>
<reference evidence="2" key="1">
    <citation type="journal article" date="2014" name="Int. J. Syst. Evol. Microbiol.">
        <title>Complete genome sequence of Corynebacterium casei LMG S-19264T (=DSM 44701T), isolated from a smear-ripened cheese.</title>
        <authorList>
            <consortium name="US DOE Joint Genome Institute (JGI-PGF)"/>
            <person name="Walter F."/>
            <person name="Albersmeier A."/>
            <person name="Kalinowski J."/>
            <person name="Ruckert C."/>
        </authorList>
    </citation>
    <scope>NUCLEOTIDE SEQUENCE</scope>
    <source>
        <strain evidence="2">CGMCC 1.15958</strain>
    </source>
</reference>
<dbReference type="RefSeq" id="WP_188763875.1">
    <property type="nucleotide sequence ID" value="NZ_BMKK01000001.1"/>
</dbReference>
<proteinExistence type="predicted"/>
<feature type="domain" description="HTH LytTR-type" evidence="1">
    <location>
        <begin position="16"/>
        <end position="116"/>
    </location>
</feature>
<evidence type="ECO:0000313" key="2">
    <source>
        <dbReference type="EMBL" id="GGD42210.1"/>
    </source>
</evidence>
<dbReference type="SMART" id="SM00850">
    <property type="entry name" value="LytTR"/>
    <property type="match status" value="1"/>
</dbReference>
<dbReference type="Proteomes" id="UP000609064">
    <property type="component" value="Unassembled WGS sequence"/>
</dbReference>
<dbReference type="PROSITE" id="PS50930">
    <property type="entry name" value="HTH_LYTTR"/>
    <property type="match status" value="1"/>
</dbReference>
<name>A0A916YER2_9BACT</name>
<dbReference type="PANTHER" id="PTHR37299">
    <property type="entry name" value="TRANSCRIPTIONAL REGULATOR-RELATED"/>
    <property type="match status" value="1"/>
</dbReference>
<dbReference type="EMBL" id="BMKK01000001">
    <property type="protein sequence ID" value="GGD42210.1"/>
    <property type="molecule type" value="Genomic_DNA"/>
</dbReference>
<dbReference type="GO" id="GO:0000156">
    <property type="term" value="F:phosphorelay response regulator activity"/>
    <property type="evidence" value="ECO:0007669"/>
    <property type="project" value="InterPro"/>
</dbReference>
<evidence type="ECO:0000313" key="3">
    <source>
        <dbReference type="Proteomes" id="UP000609064"/>
    </source>
</evidence>
<protein>
    <recommendedName>
        <fullName evidence="1">HTH LytTR-type domain-containing protein</fullName>
    </recommendedName>
</protein>
<reference evidence="2" key="2">
    <citation type="submission" date="2020-09" db="EMBL/GenBank/DDBJ databases">
        <authorList>
            <person name="Sun Q."/>
            <person name="Zhou Y."/>
        </authorList>
    </citation>
    <scope>NUCLEOTIDE SEQUENCE</scope>
    <source>
        <strain evidence="2">CGMCC 1.15958</strain>
    </source>
</reference>
<dbReference type="GO" id="GO:0003677">
    <property type="term" value="F:DNA binding"/>
    <property type="evidence" value="ECO:0007669"/>
    <property type="project" value="InterPro"/>
</dbReference>
<sequence>MKTTIPNRKNYNPNFLWFNYGKKSINPDEVVYLKSCDNYTRFYLSDGKSFLASSTMKSYEKELLKRGYFTRLHRGTLVNLKYLTGIERTKDGHVACLSTGQRIDVSRRKMRILDLP</sequence>
<dbReference type="Pfam" id="PF04397">
    <property type="entry name" value="LytTR"/>
    <property type="match status" value="1"/>
</dbReference>
<dbReference type="InterPro" id="IPR046947">
    <property type="entry name" value="LytR-like"/>
</dbReference>
<organism evidence="2 3">
    <name type="scientific">Emticicia aquatilis</name>
    <dbReference type="NCBI Taxonomy" id="1537369"/>
    <lineage>
        <taxon>Bacteria</taxon>
        <taxon>Pseudomonadati</taxon>
        <taxon>Bacteroidota</taxon>
        <taxon>Cytophagia</taxon>
        <taxon>Cytophagales</taxon>
        <taxon>Leadbetterellaceae</taxon>
        <taxon>Emticicia</taxon>
    </lineage>
</organism>
<accession>A0A916YER2</accession>
<dbReference type="AlphaFoldDB" id="A0A916YER2"/>
<gene>
    <name evidence="2" type="ORF">GCM10011514_02730</name>
</gene>
<comment type="caution">
    <text evidence="2">The sequence shown here is derived from an EMBL/GenBank/DDBJ whole genome shotgun (WGS) entry which is preliminary data.</text>
</comment>
<keyword evidence="3" id="KW-1185">Reference proteome</keyword>
<dbReference type="InterPro" id="IPR007492">
    <property type="entry name" value="LytTR_DNA-bd_dom"/>
</dbReference>
<evidence type="ECO:0000259" key="1">
    <source>
        <dbReference type="PROSITE" id="PS50930"/>
    </source>
</evidence>
<dbReference type="PANTHER" id="PTHR37299:SF1">
    <property type="entry name" value="STAGE 0 SPORULATION PROTEIN A HOMOLOG"/>
    <property type="match status" value="1"/>
</dbReference>